<organism evidence="2 3">
    <name type="scientific">Paenibacillus amylolyticus</name>
    <dbReference type="NCBI Taxonomy" id="1451"/>
    <lineage>
        <taxon>Bacteria</taxon>
        <taxon>Bacillati</taxon>
        <taxon>Bacillota</taxon>
        <taxon>Bacilli</taxon>
        <taxon>Bacillales</taxon>
        <taxon>Paenibacillaceae</taxon>
        <taxon>Paenibacillus</taxon>
    </lineage>
</organism>
<gene>
    <name evidence="2" type="ORF">PAHA3_1239</name>
</gene>
<protein>
    <submittedName>
        <fullName evidence="2">Uncharacterized protein</fullName>
    </submittedName>
</protein>
<name>A0A117I0U4_PAEAM</name>
<dbReference type="RefSeq" id="WP_062833905.1">
    <property type="nucleotide sequence ID" value="NZ_BCNV01000001.1"/>
</dbReference>
<evidence type="ECO:0000313" key="2">
    <source>
        <dbReference type="EMBL" id="GAS81165.1"/>
    </source>
</evidence>
<keyword evidence="1" id="KW-1133">Transmembrane helix</keyword>
<reference evidence="3" key="2">
    <citation type="submission" date="2016-01" db="EMBL/GenBank/DDBJ databases">
        <title>Draft Genome Sequence of Paenibacillus amylolyticus Heshi-A3 that Was Isolated from Fermented Rice Bran with Aging Salted Mackerel, Which Was Named Heshiko as Traditional Fermented Seafood in Japan.</title>
        <authorList>
            <person name="Akuzawa S."/>
            <person name="Nakagawa J."/>
            <person name="Kanekatsu T."/>
            <person name="Kubota E."/>
            <person name="Ohtake R."/>
            <person name="Suzuki T."/>
            <person name="Kanesaki Y."/>
        </authorList>
    </citation>
    <scope>NUCLEOTIDE SEQUENCE [LARGE SCALE GENOMIC DNA]</scope>
    <source>
        <strain evidence="3">Heshi-A3</strain>
    </source>
</reference>
<sequence length="87" mass="9977">MEEREVKEYVIEDLVENGVEEETSKKGNITEFLNRIEDGIIEAKSQIKKTTKDKKAYFGLSIAFAAPIAAKYFGQFNLNNTTPCWKR</sequence>
<dbReference type="EMBL" id="BCNV01000001">
    <property type="protein sequence ID" value="GAS81165.1"/>
    <property type="molecule type" value="Genomic_DNA"/>
</dbReference>
<dbReference type="AlphaFoldDB" id="A0A117I0U4"/>
<feature type="transmembrane region" description="Helical" evidence="1">
    <location>
        <begin position="56"/>
        <end position="73"/>
    </location>
</feature>
<keyword evidence="1" id="KW-0472">Membrane</keyword>
<evidence type="ECO:0000313" key="3">
    <source>
        <dbReference type="Proteomes" id="UP000069697"/>
    </source>
</evidence>
<evidence type="ECO:0000256" key="1">
    <source>
        <dbReference type="SAM" id="Phobius"/>
    </source>
</evidence>
<dbReference type="Proteomes" id="UP000069697">
    <property type="component" value="Unassembled WGS sequence"/>
</dbReference>
<comment type="caution">
    <text evidence="2">The sequence shown here is derived from an EMBL/GenBank/DDBJ whole genome shotgun (WGS) entry which is preliminary data.</text>
</comment>
<reference evidence="2 3" key="1">
    <citation type="journal article" date="2016" name="Genome Announc.">
        <title>Draft Genome Sequence of Paenibacillus amylolyticus Heshi-A3, Isolated from Fermented Rice Bran in a Japanese Fermented Seafood Dish.</title>
        <authorList>
            <person name="Akuzawa S."/>
            <person name="Nagaoka J."/>
            <person name="Kanekatsu M."/>
            <person name="Kubota E."/>
            <person name="Ohtake R."/>
            <person name="Suzuki T."/>
            <person name="Kanesaki Y."/>
        </authorList>
    </citation>
    <scope>NUCLEOTIDE SEQUENCE [LARGE SCALE GENOMIC DNA]</scope>
    <source>
        <strain evidence="2 3">Heshi-A3</strain>
    </source>
</reference>
<accession>A0A117I0U4</accession>
<proteinExistence type="predicted"/>
<keyword evidence="1" id="KW-0812">Transmembrane</keyword>